<dbReference type="EMBL" id="CCNE01000065">
    <property type="protein sequence ID" value="CDX62625.1"/>
    <property type="molecule type" value="Genomic_DNA"/>
</dbReference>
<organism evidence="1 2">
    <name type="scientific">Mesorhizobium plurifarium</name>
    <dbReference type="NCBI Taxonomy" id="69974"/>
    <lineage>
        <taxon>Bacteria</taxon>
        <taxon>Pseudomonadati</taxon>
        <taxon>Pseudomonadota</taxon>
        <taxon>Alphaproteobacteria</taxon>
        <taxon>Hyphomicrobiales</taxon>
        <taxon>Phyllobacteriaceae</taxon>
        <taxon>Mesorhizobium</taxon>
    </lineage>
</organism>
<proteinExistence type="predicted"/>
<gene>
    <name evidence="1" type="ORF">MPL3365_70568</name>
</gene>
<reference evidence="1 2" key="1">
    <citation type="submission" date="2014-08" db="EMBL/GenBank/DDBJ databases">
        <authorList>
            <person name="Moulin Lionel"/>
        </authorList>
    </citation>
    <scope>NUCLEOTIDE SEQUENCE [LARGE SCALE GENOMIC DNA]</scope>
</reference>
<dbReference type="AlphaFoldDB" id="A0A090GW79"/>
<accession>A0A090GW79</accession>
<evidence type="ECO:0000313" key="1">
    <source>
        <dbReference type="EMBL" id="CDX62625.1"/>
    </source>
</evidence>
<protein>
    <submittedName>
        <fullName evidence="1">Uncharacterized protein</fullName>
    </submittedName>
</protein>
<sequence length="126" mass="14435">MNQRVEKIIDRPDAREIFCDGALAISFRQDVLRLTLYSDRIDAVERANINRVVVGQLSMPPAGFVDLYNQMTAVMARLTQAGKVHPVEQKQQQPSQFRLGKTRCEATRKRKARRMAGFLLWLEAFA</sequence>
<name>A0A090GW79_MESPL</name>
<evidence type="ECO:0000313" key="2">
    <source>
        <dbReference type="Proteomes" id="UP000046122"/>
    </source>
</evidence>
<dbReference type="Proteomes" id="UP000046122">
    <property type="component" value="Unassembled WGS sequence"/>
</dbReference>